<evidence type="ECO:0000256" key="1">
    <source>
        <dbReference type="SAM" id="Phobius"/>
    </source>
</evidence>
<protein>
    <submittedName>
        <fullName evidence="2">Uncharacterized protein</fullName>
    </submittedName>
</protein>
<proteinExistence type="predicted"/>
<keyword evidence="3" id="KW-1185">Reference proteome</keyword>
<keyword evidence="1" id="KW-0472">Membrane</keyword>
<name>A0ABV2STP1_9FLAO</name>
<reference evidence="2 3" key="1">
    <citation type="submission" date="2024-07" db="EMBL/GenBank/DDBJ databases">
        <title>The genome sequence of type strain Sediminicola arcticus GDMCC 1.2805.</title>
        <authorList>
            <person name="Liu Y."/>
        </authorList>
    </citation>
    <scope>NUCLEOTIDE SEQUENCE [LARGE SCALE GENOMIC DNA]</scope>
    <source>
        <strain evidence="2 3">GDMCC 1.2805</strain>
    </source>
</reference>
<accession>A0ABV2STP1</accession>
<dbReference type="EMBL" id="JBEXAE010000003">
    <property type="protein sequence ID" value="MET6990548.1"/>
    <property type="molecule type" value="Genomic_DNA"/>
</dbReference>
<feature type="transmembrane region" description="Helical" evidence="1">
    <location>
        <begin position="45"/>
        <end position="65"/>
    </location>
</feature>
<evidence type="ECO:0000313" key="3">
    <source>
        <dbReference type="Proteomes" id="UP001549799"/>
    </source>
</evidence>
<keyword evidence="1" id="KW-0812">Transmembrane</keyword>
<gene>
    <name evidence="2" type="ORF">ABXZ36_07795</name>
</gene>
<feature type="transmembrane region" description="Helical" evidence="1">
    <location>
        <begin position="12"/>
        <end position="33"/>
    </location>
</feature>
<comment type="caution">
    <text evidence="2">The sequence shown here is derived from an EMBL/GenBank/DDBJ whole genome shotgun (WGS) entry which is preliminary data.</text>
</comment>
<dbReference type="Proteomes" id="UP001549799">
    <property type="component" value="Unassembled WGS sequence"/>
</dbReference>
<keyword evidence="1" id="KW-1133">Transmembrane helix</keyword>
<feature type="transmembrane region" description="Helical" evidence="1">
    <location>
        <begin position="114"/>
        <end position="137"/>
    </location>
</feature>
<sequence>MNILLRIFPWKMIKVLSIVILMTLIVLNFYGLYTNKFYFFKFDNYIFPILTLAHFVYLYVTWFKVRENEYPDPQMRNLEYMLYIIMFVYVFQIFDTLYILSSYSDYDESIIPVTFLPVGSLIVTLYILLIFLTLISFKYRKVLVGEYKFMDMNDNIDSWQ</sequence>
<organism evidence="2 3">
    <name type="scientific">Sediminicola arcticus</name>
    <dbReference type="NCBI Taxonomy" id="1574308"/>
    <lineage>
        <taxon>Bacteria</taxon>
        <taxon>Pseudomonadati</taxon>
        <taxon>Bacteroidota</taxon>
        <taxon>Flavobacteriia</taxon>
        <taxon>Flavobacteriales</taxon>
        <taxon>Flavobacteriaceae</taxon>
        <taxon>Sediminicola</taxon>
    </lineage>
</organism>
<dbReference type="RefSeq" id="WP_354614944.1">
    <property type="nucleotide sequence ID" value="NZ_JBEXAE010000003.1"/>
</dbReference>
<evidence type="ECO:0000313" key="2">
    <source>
        <dbReference type="EMBL" id="MET6990548.1"/>
    </source>
</evidence>
<feature type="transmembrane region" description="Helical" evidence="1">
    <location>
        <begin position="77"/>
        <end position="94"/>
    </location>
</feature>